<evidence type="ECO:0000313" key="8">
    <source>
        <dbReference type="EMBL" id="KAL0842144.1"/>
    </source>
</evidence>
<dbReference type="SUPFAM" id="SSF81321">
    <property type="entry name" value="Family A G protein-coupled receptor-like"/>
    <property type="match status" value="1"/>
</dbReference>
<protein>
    <recommendedName>
        <fullName evidence="7">G-protein coupled receptors family 1 profile domain-containing protein</fullName>
    </recommendedName>
</protein>
<evidence type="ECO:0000256" key="4">
    <source>
        <dbReference type="ARBA" id="ARBA00022989"/>
    </source>
</evidence>
<keyword evidence="5 6" id="KW-0472">Membrane</keyword>
<dbReference type="EMBL" id="JBEDNZ010000005">
    <property type="protein sequence ID" value="KAL0842144.1"/>
    <property type="molecule type" value="Genomic_DNA"/>
</dbReference>
<evidence type="ECO:0000259" key="7">
    <source>
        <dbReference type="PROSITE" id="PS50262"/>
    </source>
</evidence>
<dbReference type="Proteomes" id="UP001549921">
    <property type="component" value="Unassembled WGS sequence"/>
</dbReference>
<evidence type="ECO:0000256" key="2">
    <source>
        <dbReference type="ARBA" id="ARBA00010663"/>
    </source>
</evidence>
<evidence type="ECO:0000256" key="6">
    <source>
        <dbReference type="SAM" id="Phobius"/>
    </source>
</evidence>
<feature type="transmembrane region" description="Helical" evidence="6">
    <location>
        <begin position="323"/>
        <end position="346"/>
    </location>
</feature>
<accession>A0ABD0TGD0</accession>
<dbReference type="PANTHER" id="PTHR46273:SF4">
    <property type="entry name" value="AT19640P"/>
    <property type="match status" value="1"/>
</dbReference>
<dbReference type="Gene3D" id="1.20.1070.10">
    <property type="entry name" value="Rhodopsin 7-helix transmembrane proteins"/>
    <property type="match status" value="1"/>
</dbReference>
<evidence type="ECO:0000256" key="5">
    <source>
        <dbReference type="ARBA" id="ARBA00023136"/>
    </source>
</evidence>
<keyword evidence="4 6" id="KW-1133">Transmembrane helix</keyword>
<dbReference type="InterPro" id="IPR000276">
    <property type="entry name" value="GPCR_Rhodpsn"/>
</dbReference>
<feature type="transmembrane region" description="Helical" evidence="6">
    <location>
        <begin position="100"/>
        <end position="130"/>
    </location>
</feature>
<name>A0ABD0TGD0_LOXSC</name>
<dbReference type="PANTHER" id="PTHR46273">
    <property type="entry name" value="MYOSUPPRESSIN RECEPTOR 1, ISOFORM B-RELATED"/>
    <property type="match status" value="1"/>
</dbReference>
<keyword evidence="3 6" id="KW-0812">Transmembrane</keyword>
<feature type="transmembrane region" description="Helical" evidence="6">
    <location>
        <begin position="219"/>
        <end position="245"/>
    </location>
</feature>
<gene>
    <name evidence="8" type="ORF">ABMA28_014320</name>
</gene>
<reference evidence="8 9" key="1">
    <citation type="submission" date="2024-06" db="EMBL/GenBank/DDBJ databases">
        <title>A chromosome-level genome assembly of beet webworm, Loxostege sticticalis.</title>
        <authorList>
            <person name="Zhang Y."/>
        </authorList>
    </citation>
    <scope>NUCLEOTIDE SEQUENCE [LARGE SCALE GENOMIC DNA]</scope>
    <source>
        <strain evidence="8">AQ028</strain>
        <tissue evidence="8">Male pupae</tissue>
    </source>
</reference>
<dbReference type="InterPro" id="IPR019427">
    <property type="entry name" value="7TM_GPCR_serpentine_rcpt_Srw"/>
</dbReference>
<evidence type="ECO:0000256" key="3">
    <source>
        <dbReference type="ARBA" id="ARBA00022692"/>
    </source>
</evidence>
<evidence type="ECO:0000313" key="9">
    <source>
        <dbReference type="Proteomes" id="UP001549921"/>
    </source>
</evidence>
<feature type="transmembrane region" description="Helical" evidence="6">
    <location>
        <begin position="33"/>
        <end position="53"/>
    </location>
</feature>
<evidence type="ECO:0000256" key="1">
    <source>
        <dbReference type="ARBA" id="ARBA00004370"/>
    </source>
</evidence>
<sequence length="381" mass="42140">MSGNGTDPSSLDVAYCVPSGKVFQGVYTQVHGYIALVICLLGSAANSVNIAVLSRKEMASSTNTILTGLAVADLLVMLDYIPFALHLYTGIGIAYNKNSYGWAVFVYFHSIFSQTFHTISIWLTITLAIWRFIAIKFPQKNRTLCNQKNTNIAIGVAYAVCPILCLPIYFAMNIQELNLSANENETISELDVMNSTTSDVTRERAYAIQMTENKDLLTAIFWIYSVFIKLIPCVVLSILSVLLILKMKSSDRRRQKLLKKSAITTNEGEKARLNDDGGKRGGGGRTDRTTRMLVALLGLFLATELPQALFGLLTAIAPHLFSICYYAFGEVMDLMALVGSAVNFVLYCSMSRQFRQTFTRLARKVLPLPRPNGEPLVPLKA</sequence>
<dbReference type="Pfam" id="PF10324">
    <property type="entry name" value="7TM_GPCR_Srw"/>
    <property type="match status" value="1"/>
</dbReference>
<dbReference type="InterPro" id="IPR053219">
    <property type="entry name" value="GPCR_Dmsr-1"/>
</dbReference>
<comment type="caution">
    <text evidence="8">The sequence shown here is derived from an EMBL/GenBank/DDBJ whole genome shotgun (WGS) entry which is preliminary data.</text>
</comment>
<dbReference type="PRINTS" id="PR00237">
    <property type="entry name" value="GPCRRHODOPSN"/>
</dbReference>
<dbReference type="AlphaFoldDB" id="A0ABD0TGD0"/>
<proteinExistence type="inferred from homology"/>
<feature type="transmembrane region" description="Helical" evidence="6">
    <location>
        <begin position="293"/>
        <end position="317"/>
    </location>
</feature>
<dbReference type="CDD" id="cd14978">
    <property type="entry name" value="7tmA_FMRFamide_R-like"/>
    <property type="match status" value="1"/>
</dbReference>
<dbReference type="InterPro" id="IPR017452">
    <property type="entry name" value="GPCR_Rhodpsn_7TM"/>
</dbReference>
<dbReference type="PROSITE" id="PS50262">
    <property type="entry name" value="G_PROTEIN_RECEP_F1_2"/>
    <property type="match status" value="1"/>
</dbReference>
<feature type="transmembrane region" description="Helical" evidence="6">
    <location>
        <begin position="65"/>
        <end position="88"/>
    </location>
</feature>
<feature type="domain" description="G-protein coupled receptors family 1 profile" evidence="7">
    <location>
        <begin position="45"/>
        <end position="347"/>
    </location>
</feature>
<dbReference type="GO" id="GO:0016020">
    <property type="term" value="C:membrane"/>
    <property type="evidence" value="ECO:0007669"/>
    <property type="project" value="UniProtKB-SubCell"/>
</dbReference>
<organism evidence="8 9">
    <name type="scientific">Loxostege sticticalis</name>
    <name type="common">Beet webworm moth</name>
    <dbReference type="NCBI Taxonomy" id="481309"/>
    <lineage>
        <taxon>Eukaryota</taxon>
        <taxon>Metazoa</taxon>
        <taxon>Ecdysozoa</taxon>
        <taxon>Arthropoda</taxon>
        <taxon>Hexapoda</taxon>
        <taxon>Insecta</taxon>
        <taxon>Pterygota</taxon>
        <taxon>Neoptera</taxon>
        <taxon>Endopterygota</taxon>
        <taxon>Lepidoptera</taxon>
        <taxon>Glossata</taxon>
        <taxon>Ditrysia</taxon>
        <taxon>Pyraloidea</taxon>
        <taxon>Crambidae</taxon>
        <taxon>Pyraustinae</taxon>
        <taxon>Loxostege</taxon>
    </lineage>
</organism>
<comment type="similarity">
    <text evidence="2">Belongs to the G-protein coupled receptor 1 family.</text>
</comment>
<feature type="transmembrane region" description="Helical" evidence="6">
    <location>
        <begin position="151"/>
        <end position="172"/>
    </location>
</feature>
<comment type="subcellular location">
    <subcellularLocation>
        <location evidence="1">Membrane</location>
    </subcellularLocation>
</comment>